<evidence type="ECO:0000313" key="2">
    <source>
        <dbReference type="EMBL" id="RYT45468.1"/>
    </source>
</evidence>
<feature type="compositionally biased region" description="Polar residues" evidence="1">
    <location>
        <begin position="1"/>
        <end position="12"/>
    </location>
</feature>
<dbReference type="EMBL" id="RCYA01000002">
    <property type="protein sequence ID" value="RYT45468.1"/>
    <property type="molecule type" value="Genomic_DNA"/>
</dbReference>
<keyword evidence="3" id="KW-1185">Reference proteome</keyword>
<reference evidence="2 3" key="1">
    <citation type="journal article" date="2019" name="Science, e1252229">
        <title>Invertible promoters mediate bacterial phase variation, antibiotic resistance, and host adaptation in the gut.</title>
        <authorList>
            <person name="Jiang X."/>
            <person name="Hall A.B."/>
            <person name="Arthur T.D."/>
            <person name="Plichta D.R."/>
            <person name="Covington C.T."/>
            <person name="Poyet M."/>
            <person name="Crothers J."/>
            <person name="Moses P.L."/>
            <person name="Tolonen A.C."/>
            <person name="Vlamakis H."/>
            <person name="Alm E.J."/>
            <person name="Xavier R.J."/>
        </authorList>
    </citation>
    <scope>NUCLEOTIDE SEQUENCE [LARGE SCALE GENOMIC DNA]</scope>
    <source>
        <strain evidence="3">ca_0067</strain>
    </source>
</reference>
<feature type="region of interest" description="Disordered" evidence="1">
    <location>
        <begin position="1"/>
        <end position="23"/>
    </location>
</feature>
<gene>
    <name evidence="2" type="ORF">EAJ18_06845</name>
</gene>
<accession>A0ABY0HY88</accession>
<organism evidence="2 3">
    <name type="scientific">Citrobacter amalonaticus</name>
    <dbReference type="NCBI Taxonomy" id="35703"/>
    <lineage>
        <taxon>Bacteria</taxon>
        <taxon>Pseudomonadati</taxon>
        <taxon>Pseudomonadota</taxon>
        <taxon>Gammaproteobacteria</taxon>
        <taxon>Enterobacterales</taxon>
        <taxon>Enterobacteriaceae</taxon>
        <taxon>Citrobacter</taxon>
    </lineage>
</organism>
<comment type="caution">
    <text evidence="2">The sequence shown here is derived from an EMBL/GenBank/DDBJ whole genome shotgun (WGS) entry which is preliminary data.</text>
</comment>
<evidence type="ECO:0000313" key="3">
    <source>
        <dbReference type="Proteomes" id="UP000292985"/>
    </source>
</evidence>
<sequence length="72" mass="7823">MTPGQVSCSERANSGAGLRPRGSKALRQCRPLPVTYRALVCQQVQDLPESFRRGAALTRDLAQVKGAEIQQV</sequence>
<dbReference type="Proteomes" id="UP000292985">
    <property type="component" value="Unassembled WGS sequence"/>
</dbReference>
<evidence type="ECO:0000256" key="1">
    <source>
        <dbReference type="SAM" id="MobiDB-lite"/>
    </source>
</evidence>
<protein>
    <submittedName>
        <fullName evidence="2">Uncharacterized protein</fullName>
    </submittedName>
</protein>
<name>A0ABY0HY88_CITAM</name>
<proteinExistence type="predicted"/>